<dbReference type="PROSITE" id="PS50005">
    <property type="entry name" value="TPR"/>
    <property type="match status" value="1"/>
</dbReference>
<feature type="chain" id="PRO_5047240904" evidence="7">
    <location>
        <begin position="24"/>
        <end position="551"/>
    </location>
</feature>
<feature type="domain" description="SusD-like N-terminal" evidence="9">
    <location>
        <begin position="106"/>
        <end position="237"/>
    </location>
</feature>
<proteinExistence type="inferred from homology"/>
<evidence type="ECO:0000313" key="11">
    <source>
        <dbReference type="Proteomes" id="UP001500167"/>
    </source>
</evidence>
<keyword evidence="11" id="KW-1185">Reference proteome</keyword>
<evidence type="ECO:0000256" key="2">
    <source>
        <dbReference type="ARBA" id="ARBA00006275"/>
    </source>
</evidence>
<dbReference type="InterPro" id="IPR011990">
    <property type="entry name" value="TPR-like_helical_dom_sf"/>
</dbReference>
<accession>A0ABP8AC31</accession>
<dbReference type="EMBL" id="BAAAZK010000007">
    <property type="protein sequence ID" value="GAA4181378.1"/>
    <property type="molecule type" value="Genomic_DNA"/>
</dbReference>
<organism evidence="10 11">
    <name type="scientific">Sphingobacterium ginsenosidimutans</name>
    <dbReference type="NCBI Taxonomy" id="687845"/>
    <lineage>
        <taxon>Bacteria</taxon>
        <taxon>Pseudomonadati</taxon>
        <taxon>Bacteroidota</taxon>
        <taxon>Sphingobacteriia</taxon>
        <taxon>Sphingobacteriales</taxon>
        <taxon>Sphingobacteriaceae</taxon>
        <taxon>Sphingobacterium</taxon>
    </lineage>
</organism>
<dbReference type="InterPro" id="IPR019734">
    <property type="entry name" value="TPR_rpt"/>
</dbReference>
<evidence type="ECO:0000256" key="5">
    <source>
        <dbReference type="ARBA" id="ARBA00023237"/>
    </source>
</evidence>
<dbReference type="RefSeq" id="WP_346087470.1">
    <property type="nucleotide sequence ID" value="NZ_BAAAZK010000007.1"/>
</dbReference>
<comment type="caution">
    <text evidence="10">The sequence shown here is derived from an EMBL/GenBank/DDBJ whole genome shotgun (WGS) entry which is preliminary data.</text>
</comment>
<name>A0ABP8AC31_9SPHI</name>
<reference evidence="11" key="1">
    <citation type="journal article" date="2019" name="Int. J. Syst. Evol. Microbiol.">
        <title>The Global Catalogue of Microorganisms (GCM) 10K type strain sequencing project: providing services to taxonomists for standard genome sequencing and annotation.</title>
        <authorList>
            <consortium name="The Broad Institute Genomics Platform"/>
            <consortium name="The Broad Institute Genome Sequencing Center for Infectious Disease"/>
            <person name="Wu L."/>
            <person name="Ma J."/>
        </authorList>
    </citation>
    <scope>NUCLEOTIDE SEQUENCE [LARGE SCALE GENOMIC DNA]</scope>
    <source>
        <strain evidence="11">JCM 16722</strain>
    </source>
</reference>
<evidence type="ECO:0000256" key="6">
    <source>
        <dbReference type="PROSITE-ProRule" id="PRU00339"/>
    </source>
</evidence>
<feature type="domain" description="RagB/SusD" evidence="8">
    <location>
        <begin position="276"/>
        <end position="551"/>
    </location>
</feature>
<dbReference type="SUPFAM" id="SSF48452">
    <property type="entry name" value="TPR-like"/>
    <property type="match status" value="1"/>
</dbReference>
<evidence type="ECO:0000259" key="8">
    <source>
        <dbReference type="Pfam" id="PF07980"/>
    </source>
</evidence>
<protein>
    <submittedName>
        <fullName evidence="10">RagB/SusD family nutrient uptake outer membrane protein</fullName>
    </submittedName>
</protein>
<comment type="subcellular location">
    <subcellularLocation>
        <location evidence="1">Cell outer membrane</location>
    </subcellularLocation>
</comment>
<feature type="repeat" description="TPR" evidence="6">
    <location>
        <begin position="226"/>
        <end position="259"/>
    </location>
</feature>
<dbReference type="InterPro" id="IPR012944">
    <property type="entry name" value="SusD_RagB_dom"/>
</dbReference>
<evidence type="ECO:0000256" key="1">
    <source>
        <dbReference type="ARBA" id="ARBA00004442"/>
    </source>
</evidence>
<dbReference type="InterPro" id="IPR033985">
    <property type="entry name" value="SusD-like_N"/>
</dbReference>
<dbReference type="PROSITE" id="PS51257">
    <property type="entry name" value="PROKAR_LIPOPROTEIN"/>
    <property type="match status" value="1"/>
</dbReference>
<evidence type="ECO:0000256" key="4">
    <source>
        <dbReference type="ARBA" id="ARBA00023136"/>
    </source>
</evidence>
<comment type="similarity">
    <text evidence="2">Belongs to the SusD family.</text>
</comment>
<keyword evidence="6" id="KW-0802">TPR repeat</keyword>
<sequence length="551" mass="62281">MKRITYKNIKLILCIFLASSLTMSCKKQLDTNPLDKFANDTFWSSETNARLAITGLYKGEIQMNSLAEFSPSDWWSYHGLLYLEFASDNAYDRRGDNSAFNKLSDGTLTSNIGILSNYWTLSYKRIARANFFLENVDKTPVSPELLARFKAEARFIRACQYFYLSQYWGDAPLVTKTLTADEANHVIKNKKQELVAFVERELQEAANDLPSYGKLPAAERGRATKQAAYAFLGRLQLAEKSYAAAIKTYENIINANENSIDPNYTSLFDGSNESSKEIIFATQYLVDLAGNGMFQHNFPAIAGGWHLHCPLGSLVESYTFTDGTAFSYTDPRYNSQNITQNRDPRLGFTVISNGDRFKNLRYISHPDSTLSIDQLTTTKQATRTGYGLRKFNAENFSGNLQNSGTDLPIIRYAEVLLSYLEAKLENGDPLTAELLDKTINAVRRRSSVNMPPIAVTNATIVRAALRNERRVELALEGIRYWDLLRWDTAKDVLNGDFYGAAFPDAKNIRVKAGSSRDSYSRWYVTKKSFRAGQDNHWPIPQSEIDINPNLK</sequence>
<evidence type="ECO:0000256" key="7">
    <source>
        <dbReference type="SAM" id="SignalP"/>
    </source>
</evidence>
<keyword evidence="5" id="KW-0998">Cell outer membrane</keyword>
<dbReference type="Pfam" id="PF14322">
    <property type="entry name" value="SusD-like_3"/>
    <property type="match status" value="1"/>
</dbReference>
<dbReference type="Pfam" id="PF07980">
    <property type="entry name" value="SusD_RagB"/>
    <property type="match status" value="1"/>
</dbReference>
<dbReference type="Gene3D" id="1.25.40.390">
    <property type="match status" value="1"/>
</dbReference>
<evidence type="ECO:0000313" key="10">
    <source>
        <dbReference type="EMBL" id="GAA4181378.1"/>
    </source>
</evidence>
<dbReference type="Proteomes" id="UP001500167">
    <property type="component" value="Unassembled WGS sequence"/>
</dbReference>
<gene>
    <name evidence="10" type="ORF">GCM10022218_37040</name>
</gene>
<evidence type="ECO:0000259" key="9">
    <source>
        <dbReference type="Pfam" id="PF14322"/>
    </source>
</evidence>
<feature type="signal peptide" evidence="7">
    <location>
        <begin position="1"/>
        <end position="23"/>
    </location>
</feature>
<keyword evidence="3 7" id="KW-0732">Signal</keyword>
<keyword evidence="4" id="KW-0472">Membrane</keyword>
<evidence type="ECO:0000256" key="3">
    <source>
        <dbReference type="ARBA" id="ARBA00022729"/>
    </source>
</evidence>
<dbReference type="CDD" id="cd08977">
    <property type="entry name" value="SusD"/>
    <property type="match status" value="1"/>
</dbReference>